<dbReference type="InterPro" id="IPR000485">
    <property type="entry name" value="AsnC-type_HTH_dom"/>
</dbReference>
<evidence type="ECO:0000256" key="2">
    <source>
        <dbReference type="ARBA" id="ARBA00023125"/>
    </source>
</evidence>
<dbReference type="Pfam" id="PF01037">
    <property type="entry name" value="AsnC_trans_reg"/>
    <property type="match status" value="1"/>
</dbReference>
<dbReference type="InterPro" id="IPR019888">
    <property type="entry name" value="Tscrpt_reg_AsnC-like"/>
</dbReference>
<dbReference type="PANTHER" id="PTHR30154:SF34">
    <property type="entry name" value="TRANSCRIPTIONAL REGULATOR AZLB"/>
    <property type="match status" value="1"/>
</dbReference>
<dbReference type="Gene3D" id="3.30.70.920">
    <property type="match status" value="1"/>
</dbReference>
<sequence length="142" mass="15765">MAEPTATDRRLLAALRDDARASITELALIAGVSRTTVRSRLDGLVREGRIRRFTIETDLEDEDAVRAITMVELQGRMSREVIRKLRAIPEVSAVHSTSGAWDLVVELRARSLAGFDRALRELREIQGVSNSETSLLLARAPD</sequence>
<keyword evidence="6" id="KW-1185">Reference proteome</keyword>
<dbReference type="InterPro" id="IPR036388">
    <property type="entry name" value="WH-like_DNA-bd_sf"/>
</dbReference>
<reference evidence="5 6" key="1">
    <citation type="submission" date="2016-10" db="EMBL/GenBank/DDBJ databases">
        <authorList>
            <person name="de Groot N.N."/>
        </authorList>
    </citation>
    <scope>NUCLEOTIDE SEQUENCE [LARGE SCALE GENOMIC DNA]</scope>
    <source>
        <strain evidence="5 6">DSM 17890</strain>
    </source>
</reference>
<dbReference type="Gene3D" id="1.10.10.10">
    <property type="entry name" value="Winged helix-like DNA-binding domain superfamily/Winged helix DNA-binding domain"/>
    <property type="match status" value="1"/>
</dbReference>
<dbReference type="RefSeq" id="WP_092682751.1">
    <property type="nucleotide sequence ID" value="NZ_FNMZ01000004.1"/>
</dbReference>
<dbReference type="GO" id="GO:0005829">
    <property type="term" value="C:cytosol"/>
    <property type="evidence" value="ECO:0007669"/>
    <property type="project" value="TreeGrafter"/>
</dbReference>
<evidence type="ECO:0000256" key="3">
    <source>
        <dbReference type="ARBA" id="ARBA00023163"/>
    </source>
</evidence>
<dbReference type="GO" id="GO:0043565">
    <property type="term" value="F:sequence-specific DNA binding"/>
    <property type="evidence" value="ECO:0007669"/>
    <property type="project" value="InterPro"/>
</dbReference>
<keyword evidence="3" id="KW-0804">Transcription</keyword>
<dbReference type="STRING" id="356660.SAMN05444336_104358"/>
<proteinExistence type="predicted"/>
<name>A0A1H3AXI3_9RHOB</name>
<dbReference type="GO" id="GO:0043200">
    <property type="term" value="P:response to amino acid"/>
    <property type="evidence" value="ECO:0007669"/>
    <property type="project" value="TreeGrafter"/>
</dbReference>
<dbReference type="InterPro" id="IPR011008">
    <property type="entry name" value="Dimeric_a/b-barrel"/>
</dbReference>
<dbReference type="OrthoDB" id="9809462at2"/>
<dbReference type="PANTHER" id="PTHR30154">
    <property type="entry name" value="LEUCINE-RESPONSIVE REGULATORY PROTEIN"/>
    <property type="match status" value="1"/>
</dbReference>
<dbReference type="PROSITE" id="PS50956">
    <property type="entry name" value="HTH_ASNC_2"/>
    <property type="match status" value="1"/>
</dbReference>
<organism evidence="5 6">
    <name type="scientific">Albimonas donghaensis</name>
    <dbReference type="NCBI Taxonomy" id="356660"/>
    <lineage>
        <taxon>Bacteria</taxon>
        <taxon>Pseudomonadati</taxon>
        <taxon>Pseudomonadota</taxon>
        <taxon>Alphaproteobacteria</taxon>
        <taxon>Rhodobacterales</taxon>
        <taxon>Paracoccaceae</taxon>
        <taxon>Albimonas</taxon>
    </lineage>
</organism>
<gene>
    <name evidence="5" type="ORF">SAMN05444336_104358</name>
</gene>
<dbReference type="InterPro" id="IPR036390">
    <property type="entry name" value="WH_DNA-bd_sf"/>
</dbReference>
<evidence type="ECO:0000256" key="1">
    <source>
        <dbReference type="ARBA" id="ARBA00023015"/>
    </source>
</evidence>
<dbReference type="AlphaFoldDB" id="A0A1H3AXI3"/>
<dbReference type="PRINTS" id="PR00033">
    <property type="entry name" value="HTHASNC"/>
</dbReference>
<dbReference type="SUPFAM" id="SSF46785">
    <property type="entry name" value="Winged helix' DNA-binding domain"/>
    <property type="match status" value="1"/>
</dbReference>
<dbReference type="Proteomes" id="UP000199118">
    <property type="component" value="Unassembled WGS sequence"/>
</dbReference>
<dbReference type="SUPFAM" id="SSF54909">
    <property type="entry name" value="Dimeric alpha+beta barrel"/>
    <property type="match status" value="1"/>
</dbReference>
<dbReference type="SMART" id="SM00344">
    <property type="entry name" value="HTH_ASNC"/>
    <property type="match status" value="1"/>
</dbReference>
<keyword evidence="1" id="KW-0805">Transcription regulation</keyword>
<dbReference type="Pfam" id="PF13404">
    <property type="entry name" value="HTH_AsnC-type"/>
    <property type="match status" value="1"/>
</dbReference>
<protein>
    <submittedName>
        <fullName evidence="5">DNA-binding transcriptional regulator, Lrp family</fullName>
    </submittedName>
</protein>
<evidence type="ECO:0000313" key="5">
    <source>
        <dbReference type="EMBL" id="SDX34397.1"/>
    </source>
</evidence>
<evidence type="ECO:0000259" key="4">
    <source>
        <dbReference type="PROSITE" id="PS50956"/>
    </source>
</evidence>
<keyword evidence="2 5" id="KW-0238">DNA-binding</keyword>
<accession>A0A1H3AXI3</accession>
<dbReference type="EMBL" id="FNMZ01000004">
    <property type="protein sequence ID" value="SDX34397.1"/>
    <property type="molecule type" value="Genomic_DNA"/>
</dbReference>
<dbReference type="InterPro" id="IPR019887">
    <property type="entry name" value="Tscrpt_reg_AsnC/Lrp_C"/>
</dbReference>
<feature type="domain" description="HTH asnC-type" evidence="4">
    <location>
        <begin position="4"/>
        <end position="77"/>
    </location>
</feature>
<evidence type="ECO:0000313" key="6">
    <source>
        <dbReference type="Proteomes" id="UP000199118"/>
    </source>
</evidence>